<evidence type="ECO:0000313" key="6">
    <source>
        <dbReference type="EMBL" id="CCA71548.1"/>
    </source>
</evidence>
<sequence length="456" mass="47969">MPAAVSIPLRDQVGQPSLQAGSPMSFRTSLGVPKSFRTGMSPFQPFSHLDNADFKLSSSMTGSVESESSRLMRALSASQSKTAGSFGEYLTPTTREKEFCRDFICCGINLGDLHALVEHFEDNHVRVVPSEYPFPVTVPGGNMTVPVGGLGPAPAGMDPDDMDMEEDAPSPASSNSPPPTPLAHPPASAFDTTSVFLPYRRSSDLGPAAFFNTTASMQRSHSTGIHTNGPGIQPALLTRTPEETPQSSPPATPATNTKPLNGARRVITGPIVPNAASDPRPPLPGGKPFRCPTPNCTKSYKQANGLKYHLTHGQCSFLPPDPVLENLTDKEADERLRPFVCAVGAAAGGKGGGCGRRYKNMNGLRYHYQHSGAHGAVGLAMLASNTHPAPPAWAVGGTSNLVRSNSKGSGDSPTSTPLTSRPGSAAGTKSTPGSSHAPTEEDFEGDEDMEMEFDMS</sequence>
<feature type="region of interest" description="Disordered" evidence="5">
    <location>
        <begin position="1"/>
        <end position="24"/>
    </location>
</feature>
<evidence type="ECO:0000256" key="4">
    <source>
        <dbReference type="ARBA" id="ARBA00022833"/>
    </source>
</evidence>
<dbReference type="HOGENOM" id="CLU_010535_1_0_1"/>
<keyword evidence="7" id="KW-1185">Reference proteome</keyword>
<feature type="region of interest" description="Disordered" evidence="5">
    <location>
        <begin position="148"/>
        <end position="189"/>
    </location>
</feature>
<evidence type="ECO:0000256" key="5">
    <source>
        <dbReference type="SAM" id="MobiDB-lite"/>
    </source>
</evidence>
<dbReference type="OrthoDB" id="1662883at2759"/>
<keyword evidence="2" id="KW-0677">Repeat</keyword>
<evidence type="ECO:0000256" key="3">
    <source>
        <dbReference type="ARBA" id="ARBA00022771"/>
    </source>
</evidence>
<name>G4TJQ5_SERID</name>
<keyword evidence="3" id="KW-0863">Zinc-finger</keyword>
<dbReference type="InParanoid" id="G4TJQ5"/>
<organism evidence="6 7">
    <name type="scientific">Serendipita indica (strain DSM 11827)</name>
    <name type="common">Root endophyte fungus</name>
    <name type="synonym">Piriformospora indica</name>
    <dbReference type="NCBI Taxonomy" id="1109443"/>
    <lineage>
        <taxon>Eukaryota</taxon>
        <taxon>Fungi</taxon>
        <taxon>Dikarya</taxon>
        <taxon>Basidiomycota</taxon>
        <taxon>Agaricomycotina</taxon>
        <taxon>Agaricomycetes</taxon>
        <taxon>Sebacinales</taxon>
        <taxon>Serendipitaceae</taxon>
        <taxon>Serendipita</taxon>
    </lineage>
</organism>
<dbReference type="GO" id="GO:0008270">
    <property type="term" value="F:zinc ion binding"/>
    <property type="evidence" value="ECO:0007669"/>
    <property type="project" value="UniProtKB-KW"/>
</dbReference>
<protein>
    <recommendedName>
        <fullName evidence="8">C2H2-type domain-containing protein</fullName>
    </recommendedName>
</protein>
<keyword evidence="4" id="KW-0862">Zinc</keyword>
<dbReference type="Proteomes" id="UP000007148">
    <property type="component" value="Unassembled WGS sequence"/>
</dbReference>
<feature type="region of interest" description="Disordered" evidence="5">
    <location>
        <begin position="393"/>
        <end position="456"/>
    </location>
</feature>
<feature type="region of interest" description="Disordered" evidence="5">
    <location>
        <begin position="219"/>
        <end position="262"/>
    </location>
</feature>
<feature type="compositionally biased region" description="Acidic residues" evidence="5">
    <location>
        <begin position="158"/>
        <end position="168"/>
    </location>
</feature>
<accession>G4TJQ5</accession>
<evidence type="ECO:0000313" key="7">
    <source>
        <dbReference type="Proteomes" id="UP000007148"/>
    </source>
</evidence>
<dbReference type="PANTHER" id="PTHR23057:SF0">
    <property type="entry name" value="JUXTAPOSED WITH ANOTHER ZINC FINGER PROTEIN 1"/>
    <property type="match status" value="1"/>
</dbReference>
<evidence type="ECO:0000256" key="2">
    <source>
        <dbReference type="ARBA" id="ARBA00022737"/>
    </source>
</evidence>
<dbReference type="STRING" id="1109443.G4TJQ5"/>
<evidence type="ECO:0000256" key="1">
    <source>
        <dbReference type="ARBA" id="ARBA00022723"/>
    </source>
</evidence>
<dbReference type="AlphaFoldDB" id="G4TJQ5"/>
<feature type="compositionally biased region" description="Polar residues" evidence="5">
    <location>
        <begin position="14"/>
        <end position="24"/>
    </location>
</feature>
<evidence type="ECO:0008006" key="8">
    <source>
        <dbReference type="Google" id="ProtNLM"/>
    </source>
</evidence>
<dbReference type="InterPro" id="IPR051580">
    <property type="entry name" value="ZnF-Chromatin_assoc"/>
</dbReference>
<dbReference type="GO" id="GO:0005634">
    <property type="term" value="C:nucleus"/>
    <property type="evidence" value="ECO:0007669"/>
    <property type="project" value="TreeGrafter"/>
</dbReference>
<reference evidence="6 7" key="1">
    <citation type="journal article" date="2011" name="PLoS Pathog.">
        <title>Endophytic Life Strategies Decoded by Genome and Transcriptome Analyses of the Mutualistic Root Symbiont Piriformospora indica.</title>
        <authorList>
            <person name="Zuccaro A."/>
            <person name="Lahrmann U."/>
            <person name="Guldener U."/>
            <person name="Langen G."/>
            <person name="Pfiffi S."/>
            <person name="Biedenkopf D."/>
            <person name="Wong P."/>
            <person name="Samans B."/>
            <person name="Grimm C."/>
            <person name="Basiewicz M."/>
            <person name="Murat C."/>
            <person name="Martin F."/>
            <person name="Kogel K.H."/>
        </authorList>
    </citation>
    <scope>NUCLEOTIDE SEQUENCE [LARGE SCALE GENOMIC DNA]</scope>
    <source>
        <strain evidence="6 7">DSM 11827</strain>
    </source>
</reference>
<gene>
    <name evidence="6" type="ORF">PIIN_05485</name>
</gene>
<dbReference type="EMBL" id="CAFZ01000124">
    <property type="protein sequence ID" value="CCA71548.1"/>
    <property type="molecule type" value="Genomic_DNA"/>
</dbReference>
<proteinExistence type="predicted"/>
<comment type="caution">
    <text evidence="6">The sequence shown here is derived from an EMBL/GenBank/DDBJ whole genome shotgun (WGS) entry which is preliminary data.</text>
</comment>
<feature type="compositionally biased region" description="Polar residues" evidence="5">
    <location>
        <begin position="397"/>
        <end position="437"/>
    </location>
</feature>
<dbReference type="Gene3D" id="3.30.160.60">
    <property type="entry name" value="Classic Zinc Finger"/>
    <property type="match status" value="1"/>
</dbReference>
<dbReference type="eggNOG" id="KOG4124">
    <property type="taxonomic scope" value="Eukaryota"/>
</dbReference>
<dbReference type="OMA" id="MLASNTH"/>
<dbReference type="PANTHER" id="PTHR23057">
    <property type="entry name" value="JUXTAPOSED WITH ANOTHER ZINC FINGER PROTEIN 1"/>
    <property type="match status" value="1"/>
</dbReference>
<keyword evidence="1" id="KW-0479">Metal-binding</keyword>
<feature type="compositionally biased region" description="Acidic residues" evidence="5">
    <location>
        <begin position="440"/>
        <end position="456"/>
    </location>
</feature>